<proteinExistence type="inferred from homology"/>
<dbReference type="Pfam" id="PF02798">
    <property type="entry name" value="GST_N"/>
    <property type="match status" value="1"/>
</dbReference>
<accession>A0AAD7FKG0</accession>
<organism evidence="7 8">
    <name type="scientific">Roridomyces roridus</name>
    <dbReference type="NCBI Taxonomy" id="1738132"/>
    <lineage>
        <taxon>Eukaryota</taxon>
        <taxon>Fungi</taxon>
        <taxon>Dikarya</taxon>
        <taxon>Basidiomycota</taxon>
        <taxon>Agaricomycotina</taxon>
        <taxon>Agaricomycetes</taxon>
        <taxon>Agaricomycetidae</taxon>
        <taxon>Agaricales</taxon>
        <taxon>Marasmiineae</taxon>
        <taxon>Mycenaceae</taxon>
        <taxon>Roridomyces</taxon>
    </lineage>
</organism>
<gene>
    <name evidence="7" type="ORF">FB45DRAFT_796347</name>
</gene>
<comment type="caution">
    <text evidence="7">The sequence shown here is derived from an EMBL/GenBank/DDBJ whole genome shotgun (WGS) entry which is preliminary data.</text>
</comment>
<reference evidence="7" key="1">
    <citation type="submission" date="2023-03" db="EMBL/GenBank/DDBJ databases">
        <title>Massive genome expansion in bonnet fungi (Mycena s.s.) driven by repeated elements and novel gene families across ecological guilds.</title>
        <authorList>
            <consortium name="Lawrence Berkeley National Laboratory"/>
            <person name="Harder C.B."/>
            <person name="Miyauchi S."/>
            <person name="Viragh M."/>
            <person name="Kuo A."/>
            <person name="Thoen E."/>
            <person name="Andreopoulos B."/>
            <person name="Lu D."/>
            <person name="Skrede I."/>
            <person name="Drula E."/>
            <person name="Henrissat B."/>
            <person name="Morin E."/>
            <person name="Kohler A."/>
            <person name="Barry K."/>
            <person name="LaButti K."/>
            <person name="Morin E."/>
            <person name="Salamov A."/>
            <person name="Lipzen A."/>
            <person name="Mereny Z."/>
            <person name="Hegedus B."/>
            <person name="Baldrian P."/>
            <person name="Stursova M."/>
            <person name="Weitz H."/>
            <person name="Taylor A."/>
            <person name="Grigoriev I.V."/>
            <person name="Nagy L.G."/>
            <person name="Martin F."/>
            <person name="Kauserud H."/>
        </authorList>
    </citation>
    <scope>NUCLEOTIDE SEQUENCE</scope>
    <source>
        <strain evidence="7">9284</strain>
    </source>
</reference>
<dbReference type="FunFam" id="3.40.30.10:FF:000016">
    <property type="entry name" value="Glutathione S-transferase F2"/>
    <property type="match status" value="1"/>
</dbReference>
<evidence type="ECO:0000259" key="5">
    <source>
        <dbReference type="PROSITE" id="PS50404"/>
    </source>
</evidence>
<dbReference type="SFLD" id="SFLDG00358">
    <property type="entry name" value="Main_(cytGST)"/>
    <property type="match status" value="1"/>
</dbReference>
<dbReference type="Gene3D" id="1.20.1050.10">
    <property type="match status" value="1"/>
</dbReference>
<keyword evidence="2" id="KW-0808">Transferase</keyword>
<dbReference type="Proteomes" id="UP001221142">
    <property type="component" value="Unassembled WGS sequence"/>
</dbReference>
<dbReference type="PROSITE" id="PS50404">
    <property type="entry name" value="GST_NTER"/>
    <property type="match status" value="1"/>
</dbReference>
<feature type="domain" description="GST N-terminal" evidence="5">
    <location>
        <begin position="1"/>
        <end position="83"/>
    </location>
</feature>
<dbReference type="InterPro" id="IPR004046">
    <property type="entry name" value="GST_C"/>
</dbReference>
<evidence type="ECO:0000256" key="3">
    <source>
        <dbReference type="ARBA" id="ARBA00047960"/>
    </source>
</evidence>
<dbReference type="SUPFAM" id="SSF52833">
    <property type="entry name" value="Thioredoxin-like"/>
    <property type="match status" value="1"/>
</dbReference>
<dbReference type="PROSITE" id="PS50405">
    <property type="entry name" value="GST_CTER"/>
    <property type="match status" value="1"/>
</dbReference>
<dbReference type="Pfam" id="PF00043">
    <property type="entry name" value="GST_C"/>
    <property type="match status" value="1"/>
</dbReference>
<dbReference type="SUPFAM" id="SSF47616">
    <property type="entry name" value="GST C-terminal domain-like"/>
    <property type="match status" value="1"/>
</dbReference>
<dbReference type="AlphaFoldDB" id="A0AAD7FKG0"/>
<comment type="catalytic activity">
    <reaction evidence="3">
        <text>RX + glutathione = an S-substituted glutathione + a halide anion + H(+)</text>
        <dbReference type="Rhea" id="RHEA:16437"/>
        <dbReference type="ChEBI" id="CHEBI:15378"/>
        <dbReference type="ChEBI" id="CHEBI:16042"/>
        <dbReference type="ChEBI" id="CHEBI:17792"/>
        <dbReference type="ChEBI" id="CHEBI:57925"/>
        <dbReference type="ChEBI" id="CHEBI:90779"/>
        <dbReference type="EC" id="2.5.1.18"/>
    </reaction>
</comment>
<name>A0AAD7FKG0_9AGAR</name>
<dbReference type="InterPro" id="IPR036282">
    <property type="entry name" value="Glutathione-S-Trfase_C_sf"/>
</dbReference>
<evidence type="ECO:0000313" key="8">
    <source>
        <dbReference type="Proteomes" id="UP001221142"/>
    </source>
</evidence>
<keyword evidence="8" id="KW-1185">Reference proteome</keyword>
<feature type="domain" description="GST C-terminal" evidence="6">
    <location>
        <begin position="92"/>
        <end position="219"/>
    </location>
</feature>
<dbReference type="InterPro" id="IPR004045">
    <property type="entry name" value="Glutathione_S-Trfase_N"/>
</dbReference>
<dbReference type="SFLD" id="SFLDS00019">
    <property type="entry name" value="Glutathione_Transferase_(cytos"/>
    <property type="match status" value="1"/>
</dbReference>
<dbReference type="GO" id="GO:0004364">
    <property type="term" value="F:glutathione transferase activity"/>
    <property type="evidence" value="ECO:0007669"/>
    <property type="project" value="UniProtKB-EC"/>
</dbReference>
<dbReference type="InterPro" id="IPR010987">
    <property type="entry name" value="Glutathione-S-Trfase_C-like"/>
</dbReference>
<dbReference type="InterPro" id="IPR036249">
    <property type="entry name" value="Thioredoxin-like_sf"/>
</dbReference>
<evidence type="ECO:0000256" key="1">
    <source>
        <dbReference type="ARBA" id="ARBA00012452"/>
    </source>
</evidence>
<dbReference type="EMBL" id="JARKIF010000013">
    <property type="protein sequence ID" value="KAJ7624369.1"/>
    <property type="molecule type" value="Genomic_DNA"/>
</dbReference>
<dbReference type="InterPro" id="IPR040079">
    <property type="entry name" value="Glutathione_S-Trfase"/>
</dbReference>
<sequence length="219" mass="24291">MVLRLYGTPYSFGATVVVAMVLLEKNIPFEFVAVDLRKGEHKTESFKANHPFGNVPYIDDEGFVLYESRAIARYLADKYPDQGTCLIPLAANVEEKAIFEQGASIELANFHPRIVKVVEEYLAKPMLGQPVDEVALKGYVGELSKVLDVYETILGKQEFMGGTEFSLVDIFHLAYAPGLASGGIDVMTSTGPNLARWWNNVISRPSWVKLKGEGIRSMI</sequence>
<evidence type="ECO:0000256" key="2">
    <source>
        <dbReference type="ARBA" id="ARBA00022679"/>
    </source>
</evidence>
<dbReference type="GO" id="GO:0006749">
    <property type="term" value="P:glutathione metabolic process"/>
    <property type="evidence" value="ECO:0007669"/>
    <property type="project" value="TreeGrafter"/>
</dbReference>
<evidence type="ECO:0000313" key="7">
    <source>
        <dbReference type="EMBL" id="KAJ7624369.1"/>
    </source>
</evidence>
<dbReference type="PANTHER" id="PTHR43900">
    <property type="entry name" value="GLUTATHIONE S-TRANSFERASE RHO"/>
    <property type="match status" value="1"/>
</dbReference>
<evidence type="ECO:0000259" key="6">
    <source>
        <dbReference type="PROSITE" id="PS50405"/>
    </source>
</evidence>
<comment type="similarity">
    <text evidence="4">Belongs to the GST superfamily.</text>
</comment>
<dbReference type="GO" id="GO:0043295">
    <property type="term" value="F:glutathione binding"/>
    <property type="evidence" value="ECO:0007669"/>
    <property type="project" value="TreeGrafter"/>
</dbReference>
<dbReference type="PANTHER" id="PTHR43900:SF3">
    <property type="entry name" value="GLUTATHIONE S-TRANSFERASE RHO"/>
    <property type="match status" value="1"/>
</dbReference>
<dbReference type="Gene3D" id="3.40.30.10">
    <property type="entry name" value="Glutaredoxin"/>
    <property type="match status" value="1"/>
</dbReference>
<dbReference type="GO" id="GO:0005737">
    <property type="term" value="C:cytoplasm"/>
    <property type="evidence" value="ECO:0007669"/>
    <property type="project" value="TreeGrafter"/>
</dbReference>
<dbReference type="EC" id="2.5.1.18" evidence="1"/>
<evidence type="ECO:0000256" key="4">
    <source>
        <dbReference type="RuleBase" id="RU003494"/>
    </source>
</evidence>
<protein>
    <recommendedName>
        <fullName evidence="1">glutathione transferase</fullName>
        <ecNumber evidence="1">2.5.1.18</ecNumber>
    </recommendedName>
</protein>